<dbReference type="EMBL" id="FLQR01000006">
    <property type="protein sequence ID" value="SBS71849.1"/>
    <property type="molecule type" value="Genomic_DNA"/>
</dbReference>
<sequence>MDQRLGVSIRVDQRATTKRYHRRAVHFSDSQAGLLKCRAKNRAASSPANDGTPVWPPRFACSVFSLEPKASKRSNAICRLSPWSSHCSSTCKGIL</sequence>
<protein>
    <submittedName>
        <fullName evidence="1">Uncharacterized protein</fullName>
    </submittedName>
</protein>
<accession>A0A1Y5P3E8</accession>
<proteinExistence type="predicted"/>
<name>A0A1Y5P3E8_9MICO</name>
<gene>
    <name evidence="1" type="ORF">MIPYR_20256</name>
</gene>
<reference evidence="1" key="1">
    <citation type="submission" date="2016-03" db="EMBL/GenBank/DDBJ databases">
        <authorList>
            <person name="Ploux O."/>
        </authorList>
    </citation>
    <scope>NUCLEOTIDE SEQUENCE</scope>
    <source>
        <strain evidence="1">UC1</strain>
    </source>
</reference>
<organism evidence="1">
    <name type="scientific">uncultured Microbacterium sp</name>
    <dbReference type="NCBI Taxonomy" id="191216"/>
    <lineage>
        <taxon>Bacteria</taxon>
        <taxon>Bacillati</taxon>
        <taxon>Actinomycetota</taxon>
        <taxon>Actinomycetes</taxon>
        <taxon>Micrococcales</taxon>
        <taxon>Microbacteriaceae</taxon>
        <taxon>Microbacterium</taxon>
        <taxon>environmental samples</taxon>
    </lineage>
</organism>
<evidence type="ECO:0000313" key="1">
    <source>
        <dbReference type="EMBL" id="SBS71849.1"/>
    </source>
</evidence>
<dbReference type="AlphaFoldDB" id="A0A1Y5P3E8"/>